<evidence type="ECO:0000256" key="1">
    <source>
        <dbReference type="SAM" id="Phobius"/>
    </source>
</evidence>
<dbReference type="InterPro" id="IPR029058">
    <property type="entry name" value="AB_hydrolase_fold"/>
</dbReference>
<name>A0A964T3X1_9HYPH</name>
<dbReference type="RefSeq" id="WP_161140274.1">
    <property type="nucleotide sequence ID" value="NZ_SPKJ01000024.1"/>
</dbReference>
<comment type="caution">
    <text evidence="2">The sequence shown here is derived from an EMBL/GenBank/DDBJ whole genome shotgun (WGS) entry which is preliminary data.</text>
</comment>
<reference evidence="2" key="1">
    <citation type="submission" date="2019-03" db="EMBL/GenBank/DDBJ databases">
        <title>Afifella sp. nov., isolated from activated sludge.</title>
        <authorList>
            <person name="Li Q."/>
            <person name="Liu Y."/>
        </authorList>
    </citation>
    <scope>NUCLEOTIDE SEQUENCE</scope>
    <source>
        <strain evidence="2">L72</strain>
    </source>
</reference>
<organism evidence="2 3">
    <name type="scientific">Propylenella binzhouense</name>
    <dbReference type="NCBI Taxonomy" id="2555902"/>
    <lineage>
        <taxon>Bacteria</taxon>
        <taxon>Pseudomonadati</taxon>
        <taxon>Pseudomonadota</taxon>
        <taxon>Alphaproteobacteria</taxon>
        <taxon>Hyphomicrobiales</taxon>
        <taxon>Propylenellaceae</taxon>
        <taxon>Propylenella</taxon>
    </lineage>
</organism>
<keyword evidence="1" id="KW-0472">Membrane</keyword>
<dbReference type="Gene3D" id="3.40.50.1820">
    <property type="entry name" value="alpha/beta hydrolase"/>
    <property type="match status" value="1"/>
</dbReference>
<keyword evidence="1" id="KW-0812">Transmembrane</keyword>
<evidence type="ECO:0008006" key="4">
    <source>
        <dbReference type="Google" id="ProtNLM"/>
    </source>
</evidence>
<feature type="transmembrane region" description="Helical" evidence="1">
    <location>
        <begin position="180"/>
        <end position="196"/>
    </location>
</feature>
<evidence type="ECO:0000313" key="2">
    <source>
        <dbReference type="EMBL" id="MYZ47925.1"/>
    </source>
</evidence>
<dbReference type="Proteomes" id="UP000773614">
    <property type="component" value="Unassembled WGS sequence"/>
</dbReference>
<dbReference type="SUPFAM" id="SSF53474">
    <property type="entry name" value="alpha/beta-Hydrolases"/>
    <property type="match status" value="1"/>
</dbReference>
<dbReference type="EMBL" id="SPKJ01000024">
    <property type="protein sequence ID" value="MYZ47925.1"/>
    <property type="molecule type" value="Genomic_DNA"/>
</dbReference>
<keyword evidence="1" id="KW-1133">Transmembrane helix</keyword>
<accession>A0A964T3X1</accession>
<keyword evidence="3" id="KW-1185">Reference proteome</keyword>
<dbReference type="OrthoDB" id="7257484at2"/>
<sequence length="425" mass="48008">MPVAMNERAVVAPDRDPDSAETTLARVRRRHVLYLSGFDPRGPAFYHRLYRSEAARRAEATGERIEVGRRKTTDPLVQTWTVKAEIGGMPTETRYDFLRWDDIIRAHWPRSQVRIWLDSLWAYWTMMRTGVIGRSGRISWPLAITGSLAALYILLQVALAVLAAWCIWTALAAFGTPEPLRWAASLAAVAAVLVLGHRYEKRLNVYWLGRIYAFTVRDARDRVAGLEDRRDAFARMIVEAVNSGDADEVLVVGHSLGTPLAVSAAARALRIDPGIAGKDTRLAVLTLGTTVSMLSLMPEAERFRREVRELASSDVPWLDFSAPTDGACYAMVDPVRIFDPSFVRPDGREAWPKLLNMRMAEIIEAKTYARIKRDWARMHFQYLMAGDRRGEYDFFAITAGPLTLPGRYAHRQGVKDYAGLKLFRR</sequence>
<feature type="transmembrane region" description="Helical" evidence="1">
    <location>
        <begin position="149"/>
        <end position="174"/>
    </location>
</feature>
<dbReference type="AlphaFoldDB" id="A0A964T3X1"/>
<proteinExistence type="predicted"/>
<evidence type="ECO:0000313" key="3">
    <source>
        <dbReference type="Proteomes" id="UP000773614"/>
    </source>
</evidence>
<gene>
    <name evidence="2" type="ORF">E4O86_09400</name>
</gene>
<protein>
    <recommendedName>
        <fullName evidence="4">Alpha/beta hydrolase</fullName>
    </recommendedName>
</protein>